<evidence type="ECO:0000259" key="3">
    <source>
        <dbReference type="Pfam" id="PF01591"/>
    </source>
</evidence>
<dbReference type="InterPro" id="IPR029033">
    <property type="entry name" value="His_PPase_superfam"/>
</dbReference>
<dbReference type="EMBL" id="KV454426">
    <property type="protein sequence ID" value="ODQ83226.1"/>
    <property type="molecule type" value="Genomic_DNA"/>
</dbReference>
<dbReference type="FunFam" id="3.40.50.300:FF:000644">
    <property type="entry name" value="GpmB, Fructose-2,6-bisphosphatase"/>
    <property type="match status" value="1"/>
</dbReference>
<dbReference type="CDD" id="cd07067">
    <property type="entry name" value="HP_PGM_like"/>
    <property type="match status" value="1"/>
</dbReference>
<dbReference type="GO" id="GO:0005829">
    <property type="term" value="C:cytosol"/>
    <property type="evidence" value="ECO:0007669"/>
    <property type="project" value="TreeGrafter"/>
</dbReference>
<dbReference type="PROSITE" id="PS00175">
    <property type="entry name" value="PG_MUTASE"/>
    <property type="match status" value="1"/>
</dbReference>
<dbReference type="InterPro" id="IPR003094">
    <property type="entry name" value="6Pfruct_kin"/>
</dbReference>
<dbReference type="InterPro" id="IPR027417">
    <property type="entry name" value="P-loop_NTPase"/>
</dbReference>
<dbReference type="Gene3D" id="3.40.50.1240">
    <property type="entry name" value="Phosphoglycerate mutase-like"/>
    <property type="match status" value="1"/>
</dbReference>
<dbReference type="GO" id="GO:0005524">
    <property type="term" value="F:ATP binding"/>
    <property type="evidence" value="ECO:0007669"/>
    <property type="project" value="UniProtKB-KW"/>
</dbReference>
<dbReference type="GeneID" id="30148576"/>
<organism evidence="4 5">
    <name type="scientific">Babjeviella inositovora NRRL Y-12698</name>
    <dbReference type="NCBI Taxonomy" id="984486"/>
    <lineage>
        <taxon>Eukaryota</taxon>
        <taxon>Fungi</taxon>
        <taxon>Dikarya</taxon>
        <taxon>Ascomycota</taxon>
        <taxon>Saccharomycotina</taxon>
        <taxon>Pichiomycetes</taxon>
        <taxon>Serinales incertae sedis</taxon>
        <taxon>Babjeviella</taxon>
    </lineage>
</organism>
<protein>
    <recommendedName>
        <fullName evidence="3">6-phosphofructo-2-kinase domain-containing protein</fullName>
    </recommendedName>
</protein>
<dbReference type="Pfam" id="PF01591">
    <property type="entry name" value="6PF2K"/>
    <property type="match status" value="1"/>
</dbReference>
<dbReference type="PRINTS" id="PR00991">
    <property type="entry name" value="6PFRUCTKNASE"/>
</dbReference>
<keyword evidence="5" id="KW-1185">Reference proteome</keyword>
<dbReference type="RefSeq" id="XP_018988554.1">
    <property type="nucleotide sequence ID" value="XM_019130723.1"/>
</dbReference>
<dbReference type="InterPro" id="IPR001345">
    <property type="entry name" value="PG/BPGM_mutase_AS"/>
</dbReference>
<accession>A0A1E3QZZ7</accession>
<dbReference type="Proteomes" id="UP000094336">
    <property type="component" value="Unassembled WGS sequence"/>
</dbReference>
<dbReference type="Gene3D" id="3.40.50.300">
    <property type="entry name" value="P-loop containing nucleotide triphosphate hydrolases"/>
    <property type="match status" value="1"/>
</dbReference>
<name>A0A1E3QZZ7_9ASCO</name>
<proteinExistence type="predicted"/>
<dbReference type="OrthoDB" id="267323at2759"/>
<keyword evidence="1" id="KW-0547">Nucleotide-binding</keyword>
<dbReference type="PANTHER" id="PTHR10606:SF32">
    <property type="entry name" value="6-PHOSPHOFRUCTO-2-KINASE 1"/>
    <property type="match status" value="1"/>
</dbReference>
<evidence type="ECO:0000313" key="5">
    <source>
        <dbReference type="Proteomes" id="UP000094336"/>
    </source>
</evidence>
<evidence type="ECO:0000256" key="2">
    <source>
        <dbReference type="ARBA" id="ARBA00022840"/>
    </source>
</evidence>
<dbReference type="PIRSF" id="PIRSF000709">
    <property type="entry name" value="6PFK_2-Ptase"/>
    <property type="match status" value="1"/>
</dbReference>
<dbReference type="SUPFAM" id="SSF53254">
    <property type="entry name" value="Phosphoglycerate mutase-like"/>
    <property type="match status" value="1"/>
</dbReference>
<dbReference type="GO" id="GO:0006003">
    <property type="term" value="P:fructose 2,6-bisphosphate metabolic process"/>
    <property type="evidence" value="ECO:0007669"/>
    <property type="project" value="InterPro"/>
</dbReference>
<feature type="domain" description="6-phosphofructo-2-kinase" evidence="3">
    <location>
        <begin position="1"/>
        <end position="232"/>
    </location>
</feature>
<evidence type="ECO:0000313" key="4">
    <source>
        <dbReference type="EMBL" id="ODQ83226.1"/>
    </source>
</evidence>
<dbReference type="SMART" id="SM00855">
    <property type="entry name" value="PGAM"/>
    <property type="match status" value="1"/>
</dbReference>
<dbReference type="Pfam" id="PF00300">
    <property type="entry name" value="His_Phos_1"/>
    <property type="match status" value="2"/>
</dbReference>
<keyword evidence="2" id="KW-0067">ATP-binding</keyword>
<dbReference type="AlphaFoldDB" id="A0A1E3QZZ7"/>
<sequence length="498" mass="57773">MVGLPARGKSYLTNKLTRYLNWLQHDTRVFNVGNTRRKAQPELGPFTHPLTDQHTRLESVEEEETPHSASFFSPDNAASFALREKWAMDTLDQLLDYLVDGPGCVGIFDATNTTKNRRAKLLRKIQERSQGQLKVLFLESVCTDAKIIETNMRLKLSGPDYRGMDPETALEDFRGRLTNYERAYEAIDDEEEQRNLEFMYVKMIDVGRKIVAYNISGFLASQTIYYLLNFNLAERQIWVTRHGESEDNVSGRIGGDAPLTARGRLFAQALTRFMDFQRGEFRKQQLDEFRKRLLLRFPTAEPPEPAEFYVWSSMLQRSAETTQYFDEEAYTLKEMRILNELGAGVCEGMTYKEIQSEYPAEFEARIKDKLAYRYPGVGGESYLDVINRVKPLINEIERTKNHVLIVTHRVVARVLLAYFLNLHKSIIGLLDVPLHSLYCLECKPYGTDYYYYEYDEKRDWFFKVDPEHQKKTKQVGVTFQERRYSVVPTAPSSVGTFA</sequence>
<reference evidence="5" key="1">
    <citation type="submission" date="2016-05" db="EMBL/GenBank/DDBJ databases">
        <title>Comparative genomics of biotechnologically important yeasts.</title>
        <authorList>
            <consortium name="DOE Joint Genome Institute"/>
            <person name="Riley R."/>
            <person name="Haridas S."/>
            <person name="Wolfe K.H."/>
            <person name="Lopes M.R."/>
            <person name="Hittinger C.T."/>
            <person name="Goker M."/>
            <person name="Salamov A."/>
            <person name="Wisecaver J."/>
            <person name="Long T.M."/>
            <person name="Aerts A.L."/>
            <person name="Barry K."/>
            <person name="Choi C."/>
            <person name="Clum A."/>
            <person name="Coughlan A.Y."/>
            <person name="Deshpande S."/>
            <person name="Douglass A.P."/>
            <person name="Hanson S.J."/>
            <person name="Klenk H.-P."/>
            <person name="Labutti K."/>
            <person name="Lapidus A."/>
            <person name="Lindquist E."/>
            <person name="Lipzen A."/>
            <person name="Meier-Kolthoff J.P."/>
            <person name="Ohm R.A."/>
            <person name="Otillar R.P."/>
            <person name="Pangilinan J."/>
            <person name="Peng Y."/>
            <person name="Rokas A."/>
            <person name="Rosa C.A."/>
            <person name="Scheuner C."/>
            <person name="Sibirny A.A."/>
            <person name="Slot J.C."/>
            <person name="Stielow J.B."/>
            <person name="Sun H."/>
            <person name="Kurtzman C.P."/>
            <person name="Blackwell M."/>
            <person name="Grigoriev I.V."/>
            <person name="Jeffries T.W."/>
        </authorList>
    </citation>
    <scope>NUCLEOTIDE SEQUENCE [LARGE SCALE GENOMIC DNA]</scope>
    <source>
        <strain evidence="5">NRRL Y-12698</strain>
    </source>
</reference>
<dbReference type="GO" id="GO:0003873">
    <property type="term" value="F:6-phosphofructo-2-kinase activity"/>
    <property type="evidence" value="ECO:0007669"/>
    <property type="project" value="InterPro"/>
</dbReference>
<dbReference type="GO" id="GO:0006000">
    <property type="term" value="P:fructose metabolic process"/>
    <property type="evidence" value="ECO:0007669"/>
    <property type="project" value="InterPro"/>
</dbReference>
<dbReference type="SUPFAM" id="SSF52540">
    <property type="entry name" value="P-loop containing nucleoside triphosphate hydrolases"/>
    <property type="match status" value="1"/>
</dbReference>
<evidence type="ECO:0000256" key="1">
    <source>
        <dbReference type="ARBA" id="ARBA00022741"/>
    </source>
</evidence>
<dbReference type="InterPro" id="IPR013079">
    <property type="entry name" value="6Phosfructo_kin"/>
</dbReference>
<dbReference type="PANTHER" id="PTHR10606">
    <property type="entry name" value="6-PHOSPHOFRUCTO-2-KINASE/FRUCTOSE-2,6-BISPHOSPHATASE"/>
    <property type="match status" value="1"/>
</dbReference>
<dbReference type="STRING" id="984486.A0A1E3QZZ7"/>
<dbReference type="InterPro" id="IPR013078">
    <property type="entry name" value="His_Pase_superF_clade-1"/>
</dbReference>
<gene>
    <name evidence="4" type="ORF">BABINDRAFT_170204</name>
</gene>